<organism evidence="1 2">
    <name type="scientific">Agaribacter marinus</name>
    <dbReference type="NCBI Taxonomy" id="1431249"/>
    <lineage>
        <taxon>Bacteria</taxon>
        <taxon>Pseudomonadati</taxon>
        <taxon>Pseudomonadota</taxon>
        <taxon>Gammaproteobacteria</taxon>
        <taxon>Alteromonadales</taxon>
        <taxon>Alteromonadaceae</taxon>
        <taxon>Agaribacter</taxon>
    </lineage>
</organism>
<name>A0AA37WGX8_9ALTE</name>
<evidence type="ECO:0000313" key="1">
    <source>
        <dbReference type="EMBL" id="GLR70696.1"/>
    </source>
</evidence>
<keyword evidence="2" id="KW-1185">Reference proteome</keyword>
<comment type="caution">
    <text evidence="1">The sequence shown here is derived from an EMBL/GenBank/DDBJ whole genome shotgun (WGS) entry which is preliminary data.</text>
</comment>
<reference evidence="1" key="1">
    <citation type="journal article" date="2014" name="Int. J. Syst. Evol. Microbiol.">
        <title>Complete genome sequence of Corynebacterium casei LMG S-19264T (=DSM 44701T), isolated from a smear-ripened cheese.</title>
        <authorList>
            <consortium name="US DOE Joint Genome Institute (JGI-PGF)"/>
            <person name="Walter F."/>
            <person name="Albersmeier A."/>
            <person name="Kalinowski J."/>
            <person name="Ruckert C."/>
        </authorList>
    </citation>
    <scope>NUCLEOTIDE SEQUENCE</scope>
    <source>
        <strain evidence="1">NBRC 110023</strain>
    </source>
</reference>
<dbReference type="Proteomes" id="UP001156601">
    <property type="component" value="Unassembled WGS sequence"/>
</dbReference>
<dbReference type="AlphaFoldDB" id="A0AA37WGX8"/>
<protein>
    <submittedName>
        <fullName evidence="1">Uncharacterized protein</fullName>
    </submittedName>
</protein>
<proteinExistence type="predicted"/>
<accession>A0AA37WGX8</accession>
<gene>
    <name evidence="1" type="ORF">GCM10007852_16040</name>
</gene>
<reference evidence="1" key="2">
    <citation type="submission" date="2023-01" db="EMBL/GenBank/DDBJ databases">
        <title>Draft genome sequence of Agaribacter marinus strain NBRC 110023.</title>
        <authorList>
            <person name="Sun Q."/>
            <person name="Mori K."/>
        </authorList>
    </citation>
    <scope>NUCLEOTIDE SEQUENCE</scope>
    <source>
        <strain evidence="1">NBRC 110023</strain>
    </source>
</reference>
<dbReference type="EMBL" id="BSOT01000005">
    <property type="protein sequence ID" value="GLR70696.1"/>
    <property type="molecule type" value="Genomic_DNA"/>
</dbReference>
<dbReference type="RefSeq" id="WP_284216982.1">
    <property type="nucleotide sequence ID" value="NZ_BSOT01000005.1"/>
</dbReference>
<sequence length="159" mass="17789">MVKWRTDNASSEYKPVLPPITITKIYRANEFYQFVSTTHGQINETIVGTYTVIDEHSIEETITLFSPFHEKKPFRGANNQVTISSGESMVGSHTKLSIEIEGELMTHKGLITQVIPQGENADMYSPRYVDVVFKKVSNKKIGDENHTTNANAGDTNASH</sequence>
<evidence type="ECO:0000313" key="2">
    <source>
        <dbReference type="Proteomes" id="UP001156601"/>
    </source>
</evidence>